<dbReference type="AlphaFoldDB" id="A0A382QDV1"/>
<gene>
    <name evidence="1" type="ORF">METZ01_LOCUS336577</name>
</gene>
<reference evidence="1" key="1">
    <citation type="submission" date="2018-05" db="EMBL/GenBank/DDBJ databases">
        <authorList>
            <person name="Lanie J.A."/>
            <person name="Ng W.-L."/>
            <person name="Kazmierczak K.M."/>
            <person name="Andrzejewski T.M."/>
            <person name="Davidsen T.M."/>
            <person name="Wayne K.J."/>
            <person name="Tettelin H."/>
            <person name="Glass J.I."/>
            <person name="Rusch D."/>
            <person name="Podicherti R."/>
            <person name="Tsui H.-C.T."/>
            <person name="Winkler M.E."/>
        </authorList>
    </citation>
    <scope>NUCLEOTIDE SEQUENCE</scope>
</reference>
<evidence type="ECO:0008006" key="2">
    <source>
        <dbReference type="Google" id="ProtNLM"/>
    </source>
</evidence>
<dbReference type="EMBL" id="UINC01113840">
    <property type="protein sequence ID" value="SVC83723.1"/>
    <property type="molecule type" value="Genomic_DNA"/>
</dbReference>
<organism evidence="1">
    <name type="scientific">marine metagenome</name>
    <dbReference type="NCBI Taxonomy" id="408172"/>
    <lineage>
        <taxon>unclassified sequences</taxon>
        <taxon>metagenomes</taxon>
        <taxon>ecological metagenomes</taxon>
    </lineage>
</organism>
<evidence type="ECO:0000313" key="1">
    <source>
        <dbReference type="EMBL" id="SVC83723.1"/>
    </source>
</evidence>
<feature type="non-terminal residue" evidence="1">
    <location>
        <position position="214"/>
    </location>
</feature>
<sequence length="214" mass="24865">MTNLNQGHARLTWWLLLESARRAAKGEISEEDRIIELYSPWMRDVPIDASMWSQEALAVALKCTPNEVESLSDVLKLMRKNLKFRINVCIRDTIRRSIPHANDRRNLQEARMMQRLKLADINTLKANRDHSKMLATPIGAITGSMNFTYAGMRINRENTHIYFRSQDQQGYQIVSDNVHRNILGAIPFFENQILDLEETQRRFPVIEQVLGEQT</sequence>
<accession>A0A382QDV1</accession>
<name>A0A382QDV1_9ZZZZ</name>
<protein>
    <recommendedName>
        <fullName evidence="2">Phospholipase D-like domain-containing protein</fullName>
    </recommendedName>
</protein>
<proteinExistence type="predicted"/>